<accession>A0A0K1RYA4</accession>
<reference evidence="1 2" key="1">
    <citation type="journal article" date="2016" name="Stand. Genomic Sci.">
        <title>Complete genome sequence and genomic characterization of Microcystis panniformis FACHB 1757 by third-generation sequencing.</title>
        <authorList>
            <person name="Zhang J.Y."/>
            <person name="Guan R."/>
            <person name="Zhang H.J."/>
            <person name="Li H."/>
            <person name="Xiao P."/>
            <person name="Yu G.L."/>
            <person name="Du L."/>
            <person name="Cao D.M."/>
            <person name="Zhu B.C."/>
            <person name="Li R.H."/>
            <person name="Lu Z.H."/>
        </authorList>
    </citation>
    <scope>NUCLEOTIDE SEQUENCE [LARGE SCALE GENOMIC DNA]</scope>
    <source>
        <strain evidence="1 2">FACHB-1757</strain>
    </source>
</reference>
<organism evidence="1 2">
    <name type="scientific">Microcystis panniformis FACHB-1757</name>
    <dbReference type="NCBI Taxonomy" id="1638788"/>
    <lineage>
        <taxon>Bacteria</taxon>
        <taxon>Bacillati</taxon>
        <taxon>Cyanobacteriota</taxon>
        <taxon>Cyanophyceae</taxon>
        <taxon>Oscillatoriophycideae</taxon>
        <taxon>Chroococcales</taxon>
        <taxon>Microcystaceae</taxon>
        <taxon>Microcystis</taxon>
    </lineage>
</organism>
<name>A0A0K1RYA4_9CHRO</name>
<dbReference type="KEGG" id="mpk:VL20_1634"/>
<sequence>MRQFAFPEGRKIKSGKRCFGDAEKAAGKYQKKFTFLSGD</sequence>
<evidence type="ECO:0000313" key="1">
    <source>
        <dbReference type="EMBL" id="AKV66790.1"/>
    </source>
</evidence>
<dbReference type="AlphaFoldDB" id="A0A0K1RYA4"/>
<proteinExistence type="predicted"/>
<dbReference type="Proteomes" id="UP000068167">
    <property type="component" value="Chromosome"/>
</dbReference>
<protein>
    <submittedName>
        <fullName evidence="1">Uncharacterized protein</fullName>
    </submittedName>
</protein>
<dbReference type="EMBL" id="CP011339">
    <property type="protein sequence ID" value="AKV66790.1"/>
    <property type="molecule type" value="Genomic_DNA"/>
</dbReference>
<keyword evidence="2" id="KW-1185">Reference proteome</keyword>
<evidence type="ECO:0000313" key="2">
    <source>
        <dbReference type="Proteomes" id="UP000068167"/>
    </source>
</evidence>
<gene>
    <name evidence="1" type="ORF">VL20_1634</name>
</gene>